<dbReference type="SFLD" id="SFLDG01138">
    <property type="entry name" value="C1.6.2:_Deoxy-d-mannose-octulo"/>
    <property type="match status" value="1"/>
</dbReference>
<dbReference type="PIRSF" id="PIRSF006118">
    <property type="entry name" value="KDO8-P_Ptase"/>
    <property type="match status" value="1"/>
</dbReference>
<dbReference type="AlphaFoldDB" id="A0A2T8HL24"/>
<feature type="binding site" evidence="7">
    <location>
        <position position="15"/>
    </location>
    <ligand>
        <name>Mg(2+)</name>
        <dbReference type="ChEBI" id="CHEBI:18420"/>
    </ligand>
</feature>
<accession>A0A2T8HL24</accession>
<dbReference type="InterPro" id="IPR023214">
    <property type="entry name" value="HAD_sf"/>
</dbReference>
<keyword evidence="5" id="KW-0378">Hydrolase</keyword>
<organism evidence="8 9">
    <name type="scientific">Sphingobacterium corticibacter</name>
    <dbReference type="NCBI Taxonomy" id="2171749"/>
    <lineage>
        <taxon>Bacteria</taxon>
        <taxon>Pseudomonadati</taxon>
        <taxon>Bacteroidota</taxon>
        <taxon>Sphingobacteriia</taxon>
        <taxon>Sphingobacteriales</taxon>
        <taxon>Sphingobacteriaceae</taxon>
        <taxon>Sphingobacterium</taxon>
    </lineage>
</organism>
<dbReference type="NCBIfam" id="TIGR01662">
    <property type="entry name" value="HAD-SF-IIIA"/>
    <property type="match status" value="1"/>
</dbReference>
<dbReference type="InterPro" id="IPR010023">
    <property type="entry name" value="KdsC_fam"/>
</dbReference>
<feature type="binding site" evidence="7">
    <location>
        <position position="17"/>
    </location>
    <ligand>
        <name>substrate</name>
    </ligand>
</feature>
<dbReference type="GO" id="GO:0016788">
    <property type="term" value="F:hydrolase activity, acting on ester bonds"/>
    <property type="evidence" value="ECO:0007669"/>
    <property type="project" value="InterPro"/>
</dbReference>
<dbReference type="GO" id="GO:0008781">
    <property type="term" value="F:N-acylneuraminate cytidylyltransferase activity"/>
    <property type="evidence" value="ECO:0007669"/>
    <property type="project" value="TreeGrafter"/>
</dbReference>
<dbReference type="InterPro" id="IPR036412">
    <property type="entry name" value="HAD-like_sf"/>
</dbReference>
<evidence type="ECO:0000313" key="8">
    <source>
        <dbReference type="EMBL" id="PVH26144.1"/>
    </source>
</evidence>
<dbReference type="InterPro" id="IPR006549">
    <property type="entry name" value="HAD-SF_hydro_IIIA"/>
</dbReference>
<dbReference type="Pfam" id="PF08282">
    <property type="entry name" value="Hydrolase_3"/>
    <property type="match status" value="1"/>
</dbReference>
<comment type="similarity">
    <text evidence="2">Belongs to the KdsC family.</text>
</comment>
<dbReference type="SUPFAM" id="SSF56784">
    <property type="entry name" value="HAD-like"/>
    <property type="match status" value="1"/>
</dbReference>
<keyword evidence="4 7" id="KW-0479">Metal-binding</keyword>
<dbReference type="Gene3D" id="3.40.50.1000">
    <property type="entry name" value="HAD superfamily/HAD-like"/>
    <property type="match status" value="1"/>
</dbReference>
<keyword evidence="9" id="KW-1185">Reference proteome</keyword>
<dbReference type="NCBIfam" id="TIGR01670">
    <property type="entry name" value="KdsC-phosphatas"/>
    <property type="match status" value="1"/>
</dbReference>
<dbReference type="SFLD" id="SFLDG01136">
    <property type="entry name" value="C1.6:_Phosphoserine_Phosphatas"/>
    <property type="match status" value="1"/>
</dbReference>
<evidence type="ECO:0000256" key="3">
    <source>
        <dbReference type="ARBA" id="ARBA00011881"/>
    </source>
</evidence>
<evidence type="ECO:0000256" key="5">
    <source>
        <dbReference type="ARBA" id="ARBA00022801"/>
    </source>
</evidence>
<evidence type="ECO:0000313" key="9">
    <source>
        <dbReference type="Proteomes" id="UP000245627"/>
    </source>
</evidence>
<dbReference type="RefSeq" id="WP_116773989.1">
    <property type="nucleotide sequence ID" value="NZ_QDKG01000001.1"/>
</dbReference>
<protein>
    <submittedName>
        <fullName evidence="8">3-deoxy-D-manno-octulosonate 8-phosphate phosphatase</fullName>
    </submittedName>
</protein>
<gene>
    <name evidence="8" type="ORF">DC487_00515</name>
</gene>
<keyword evidence="6 7" id="KW-0460">Magnesium</keyword>
<evidence type="ECO:0000256" key="1">
    <source>
        <dbReference type="ARBA" id="ARBA00001946"/>
    </source>
</evidence>
<reference evidence="8 9" key="1">
    <citation type="submission" date="2018-04" db="EMBL/GenBank/DDBJ databases">
        <title>Sphingobacterium cortibacter sp. nov.</title>
        <authorList>
            <person name="Li Y."/>
        </authorList>
    </citation>
    <scope>NUCLEOTIDE SEQUENCE [LARGE SCALE GENOMIC DNA]</scope>
    <source>
        <strain evidence="8 9">2c-3</strain>
    </source>
</reference>
<sequence length="172" mass="18632">MILRDFQHIQTVVLDVDGVLTDGTILVTEEGHQLRTFHVRDGFAIQAAVQAGILLLVISGGRSAGVEKRLRGLGVAHIHLGVADKKTLLLQLCEQFSIDLKCTLYMGDDMPDLEAMSIIGLPACPKDAAEEIKAISRYQSPFAGGQGAVRDILEKVLKTQGKWPTSTIPKSN</sequence>
<evidence type="ECO:0000256" key="2">
    <source>
        <dbReference type="ARBA" id="ARBA00005893"/>
    </source>
</evidence>
<dbReference type="EMBL" id="QDKG01000001">
    <property type="protein sequence ID" value="PVH26144.1"/>
    <property type="molecule type" value="Genomic_DNA"/>
</dbReference>
<feature type="binding site" evidence="7">
    <location>
        <position position="108"/>
    </location>
    <ligand>
        <name>Mg(2+)</name>
        <dbReference type="ChEBI" id="CHEBI:18420"/>
    </ligand>
</feature>
<dbReference type="Proteomes" id="UP000245627">
    <property type="component" value="Unassembled WGS sequence"/>
</dbReference>
<dbReference type="PANTHER" id="PTHR21485:SF3">
    <property type="entry name" value="N-ACYLNEURAMINATE CYTIDYLYLTRANSFERASE"/>
    <property type="match status" value="1"/>
</dbReference>
<dbReference type="SFLD" id="SFLDS00003">
    <property type="entry name" value="Haloacid_Dehalogenase"/>
    <property type="match status" value="1"/>
</dbReference>
<dbReference type="PANTHER" id="PTHR21485">
    <property type="entry name" value="HAD SUPERFAMILY MEMBERS CMAS AND KDSC"/>
    <property type="match status" value="1"/>
</dbReference>
<dbReference type="FunFam" id="3.40.50.1000:FF:000029">
    <property type="entry name" value="3-deoxy-D-manno-octulosonate 8-phosphate phosphatase KdsC"/>
    <property type="match status" value="1"/>
</dbReference>
<proteinExistence type="inferred from homology"/>
<dbReference type="OrthoDB" id="9805604at2"/>
<evidence type="ECO:0000256" key="6">
    <source>
        <dbReference type="ARBA" id="ARBA00022842"/>
    </source>
</evidence>
<dbReference type="InterPro" id="IPR050793">
    <property type="entry name" value="CMP-NeuNAc_synthase"/>
</dbReference>
<evidence type="ECO:0000256" key="7">
    <source>
        <dbReference type="PIRSR" id="PIRSR006118-2"/>
    </source>
</evidence>
<evidence type="ECO:0000256" key="4">
    <source>
        <dbReference type="ARBA" id="ARBA00022723"/>
    </source>
</evidence>
<name>A0A2T8HL24_9SPHI</name>
<comment type="subunit">
    <text evidence="3">Homotetramer.</text>
</comment>
<comment type="cofactor">
    <cofactor evidence="1 7">
        <name>Mg(2+)</name>
        <dbReference type="ChEBI" id="CHEBI:18420"/>
    </cofactor>
</comment>
<comment type="caution">
    <text evidence="8">The sequence shown here is derived from an EMBL/GenBank/DDBJ whole genome shotgun (WGS) entry which is preliminary data.</text>
</comment>
<dbReference type="GO" id="GO:0046872">
    <property type="term" value="F:metal ion binding"/>
    <property type="evidence" value="ECO:0007669"/>
    <property type="project" value="UniProtKB-KW"/>
</dbReference>